<reference evidence="4 5" key="1">
    <citation type="submission" date="2016-11" db="EMBL/GenBank/DDBJ databases">
        <authorList>
            <person name="Varghese N."/>
            <person name="Submissions S."/>
        </authorList>
    </citation>
    <scope>NUCLEOTIDE SEQUENCE [LARGE SCALE GENOMIC DNA]</scope>
    <source>
        <strain evidence="4 5">PA</strain>
    </source>
</reference>
<dbReference type="Proteomes" id="UP000184390">
    <property type="component" value="Unassembled WGS sequence"/>
</dbReference>
<evidence type="ECO:0000313" key="5">
    <source>
        <dbReference type="Proteomes" id="UP000184390"/>
    </source>
</evidence>
<organism evidence="4 5">
    <name type="scientific">Actinomyces denticolens</name>
    <dbReference type="NCBI Taxonomy" id="52767"/>
    <lineage>
        <taxon>Bacteria</taxon>
        <taxon>Bacillati</taxon>
        <taxon>Actinomycetota</taxon>
        <taxon>Actinomycetes</taxon>
        <taxon>Actinomycetales</taxon>
        <taxon>Actinomycetaceae</taxon>
        <taxon>Actinomyces</taxon>
    </lineage>
</organism>
<dbReference type="RefSeq" id="WP_073454393.1">
    <property type="nucleotide sequence ID" value="NZ_FQYL01000017.1"/>
</dbReference>
<dbReference type="SUPFAM" id="SSF56574">
    <property type="entry name" value="Serpins"/>
    <property type="match status" value="1"/>
</dbReference>
<gene>
    <name evidence="4" type="ORF">SAMN05216246_11720</name>
</gene>
<dbReference type="InterPro" id="IPR036186">
    <property type="entry name" value="Serpin_sf"/>
</dbReference>
<dbReference type="InterPro" id="IPR006311">
    <property type="entry name" value="TAT_signal"/>
</dbReference>
<sequence>MALSSSPFAVRPPLAPLSRRALIALAALTAGSLAACSGKPPRPSIGGEALIGSVARTAVPVSQVPDLAAAVAACDTLGAAALTAQLADGAHANALVSPASLGLSLAAAALGATDPAAQGLNTGLGCADEPTRNTTWSAIQNALLAYDGDPASFDASTKAPEKPLLHVAYQLLVIEDGESAVAQEFIDGVGQWFSADLRRCSPGEAHGVLSEWSRLHTGGLIEESAITRTDPGFVIQNAVLFAARWAAMFEESSTHGQDFTLPDGTVVQVPMMHQSSHMTCTMGSSGDSGWKVLRVPYTDGFALDIILPDAGLLPESLPADTWARATALLDEADGEGISPTVRLALPRIDVTTPGGGLDVLAMLDGLGINVVPMDRAGTGLVTDEYRQQVRLLVQEDGTKAAAVSEQHVGVSAPNPGETTDFIVDRPYAMRLRHLSTGLSLFEAIINDPRG</sequence>
<evidence type="ECO:0000256" key="1">
    <source>
        <dbReference type="RuleBase" id="RU000411"/>
    </source>
</evidence>
<dbReference type="InterPro" id="IPR023796">
    <property type="entry name" value="Serpin_dom"/>
</dbReference>
<name>A0ABY1IJE6_9ACTO</name>
<dbReference type="Pfam" id="PF00079">
    <property type="entry name" value="Serpin"/>
    <property type="match status" value="1"/>
</dbReference>
<dbReference type="SMART" id="SM00093">
    <property type="entry name" value="SERPIN"/>
    <property type="match status" value="1"/>
</dbReference>
<dbReference type="Gene3D" id="2.30.39.10">
    <property type="entry name" value="Alpha-1-antitrypsin, domain 1"/>
    <property type="match status" value="1"/>
</dbReference>
<comment type="similarity">
    <text evidence="1">Belongs to the serpin family.</text>
</comment>
<evidence type="ECO:0000256" key="2">
    <source>
        <dbReference type="SAM" id="SignalP"/>
    </source>
</evidence>
<keyword evidence="2" id="KW-0732">Signal</keyword>
<dbReference type="Gene3D" id="3.30.497.10">
    <property type="entry name" value="Antithrombin, subunit I, domain 2"/>
    <property type="match status" value="1"/>
</dbReference>
<evidence type="ECO:0000313" key="4">
    <source>
        <dbReference type="EMBL" id="SHJ26148.1"/>
    </source>
</evidence>
<dbReference type="PANTHER" id="PTHR11461">
    <property type="entry name" value="SERINE PROTEASE INHIBITOR, SERPIN"/>
    <property type="match status" value="1"/>
</dbReference>
<dbReference type="PANTHER" id="PTHR11461:SF211">
    <property type="entry name" value="GH10112P-RELATED"/>
    <property type="match status" value="1"/>
</dbReference>
<keyword evidence="5" id="KW-1185">Reference proteome</keyword>
<feature type="domain" description="Serpin" evidence="3">
    <location>
        <begin position="80"/>
        <end position="448"/>
    </location>
</feature>
<feature type="chain" id="PRO_5047507587" evidence="2">
    <location>
        <begin position="35"/>
        <end position="450"/>
    </location>
</feature>
<protein>
    <submittedName>
        <fullName evidence="4">Serpin B</fullName>
    </submittedName>
</protein>
<feature type="signal peptide" evidence="2">
    <location>
        <begin position="1"/>
        <end position="34"/>
    </location>
</feature>
<comment type="caution">
    <text evidence="4">The sequence shown here is derived from an EMBL/GenBank/DDBJ whole genome shotgun (WGS) entry which is preliminary data.</text>
</comment>
<dbReference type="InterPro" id="IPR042178">
    <property type="entry name" value="Serpin_sf_1"/>
</dbReference>
<dbReference type="InterPro" id="IPR042185">
    <property type="entry name" value="Serpin_sf_2"/>
</dbReference>
<dbReference type="PROSITE" id="PS51318">
    <property type="entry name" value="TAT"/>
    <property type="match status" value="1"/>
</dbReference>
<proteinExistence type="inferred from homology"/>
<dbReference type="EMBL" id="FQYL01000017">
    <property type="protein sequence ID" value="SHJ26148.1"/>
    <property type="molecule type" value="Genomic_DNA"/>
</dbReference>
<accession>A0ABY1IJE6</accession>
<evidence type="ECO:0000259" key="3">
    <source>
        <dbReference type="SMART" id="SM00093"/>
    </source>
</evidence>
<dbReference type="InterPro" id="IPR000215">
    <property type="entry name" value="Serpin_fam"/>
</dbReference>